<name>A0A849SRH5_UNCEI</name>
<dbReference type="Pfam" id="PF01370">
    <property type="entry name" value="Epimerase"/>
    <property type="match status" value="1"/>
</dbReference>
<sequence>MSERVFVTGVTGYLGAAISRRLKAAGYEVWGLTRSEERAAQLEAAGFHAVVGDVSEPATFRGALNNSDAVVHAAAEHGPHAAKRDQQALHVIRAAVEDGRVRRVLYTSGIWVHGDTGGRVVDETARPEPLELVAWRPAHEEVVLDLATLEAAAIVLRPGMVYGGSRGVFGGWFREARQHGTVHYPGGAQHWSAVHLDDVADAYRLALAHAEPGTRYLLTDDSRHTVKDLAEAAAAAAGARAVAEPADQVLQRLGAFGAALLTDSLVSSARARRELGWAPRHASFVRSATTLWDEWLSGERAPVG</sequence>
<dbReference type="AlphaFoldDB" id="A0A849SRH5"/>
<proteinExistence type="predicted"/>
<dbReference type="InterPro" id="IPR001509">
    <property type="entry name" value="Epimerase_deHydtase"/>
</dbReference>
<accession>A0A849SRH5</accession>
<evidence type="ECO:0000259" key="1">
    <source>
        <dbReference type="Pfam" id="PF01370"/>
    </source>
</evidence>
<evidence type="ECO:0000313" key="3">
    <source>
        <dbReference type="Proteomes" id="UP000580839"/>
    </source>
</evidence>
<feature type="domain" description="NAD-dependent epimerase/dehydratase" evidence="1">
    <location>
        <begin position="5"/>
        <end position="214"/>
    </location>
</feature>
<evidence type="ECO:0000313" key="2">
    <source>
        <dbReference type="EMBL" id="NOT35234.1"/>
    </source>
</evidence>
<protein>
    <submittedName>
        <fullName evidence="2">NAD-dependent epimerase/dehydratase family protein</fullName>
    </submittedName>
</protein>
<dbReference type="EMBL" id="JABFRW010000182">
    <property type="protein sequence ID" value="NOT35234.1"/>
    <property type="molecule type" value="Genomic_DNA"/>
</dbReference>
<dbReference type="PANTHER" id="PTHR48079:SF6">
    <property type="entry name" value="NAD(P)-BINDING DOMAIN-CONTAINING PROTEIN-RELATED"/>
    <property type="match status" value="1"/>
</dbReference>
<organism evidence="2 3">
    <name type="scientific">Eiseniibacteriota bacterium</name>
    <dbReference type="NCBI Taxonomy" id="2212470"/>
    <lineage>
        <taxon>Bacteria</taxon>
        <taxon>Candidatus Eiseniibacteriota</taxon>
    </lineage>
</organism>
<dbReference type="GO" id="GO:0005737">
    <property type="term" value="C:cytoplasm"/>
    <property type="evidence" value="ECO:0007669"/>
    <property type="project" value="TreeGrafter"/>
</dbReference>
<dbReference type="InterPro" id="IPR036291">
    <property type="entry name" value="NAD(P)-bd_dom_sf"/>
</dbReference>
<gene>
    <name evidence="2" type="ORF">HOP12_13895</name>
</gene>
<dbReference type="GO" id="GO:0004029">
    <property type="term" value="F:aldehyde dehydrogenase (NAD+) activity"/>
    <property type="evidence" value="ECO:0007669"/>
    <property type="project" value="TreeGrafter"/>
</dbReference>
<dbReference type="InterPro" id="IPR051783">
    <property type="entry name" value="NAD(P)-dependent_oxidoreduct"/>
</dbReference>
<dbReference type="Gene3D" id="3.40.50.720">
    <property type="entry name" value="NAD(P)-binding Rossmann-like Domain"/>
    <property type="match status" value="1"/>
</dbReference>
<dbReference type="Proteomes" id="UP000580839">
    <property type="component" value="Unassembled WGS sequence"/>
</dbReference>
<dbReference type="PANTHER" id="PTHR48079">
    <property type="entry name" value="PROTEIN YEEZ"/>
    <property type="match status" value="1"/>
</dbReference>
<reference evidence="2 3" key="1">
    <citation type="submission" date="2020-04" db="EMBL/GenBank/DDBJ databases">
        <title>Metagenomic profiling of ammonia- and methane-oxidizing microorganisms in a Dutch drinking water treatment plant.</title>
        <authorList>
            <person name="Poghosyan L."/>
            <person name="Leucker S."/>
        </authorList>
    </citation>
    <scope>NUCLEOTIDE SEQUENCE [LARGE SCALE GENOMIC DNA]</scope>
    <source>
        <strain evidence="2">S-RSF-IL-03</strain>
    </source>
</reference>
<comment type="caution">
    <text evidence="2">The sequence shown here is derived from an EMBL/GenBank/DDBJ whole genome shotgun (WGS) entry which is preliminary data.</text>
</comment>
<dbReference type="SUPFAM" id="SSF51735">
    <property type="entry name" value="NAD(P)-binding Rossmann-fold domains"/>
    <property type="match status" value="1"/>
</dbReference>